<organism evidence="2">
    <name type="scientific">marine sediment metagenome</name>
    <dbReference type="NCBI Taxonomy" id="412755"/>
    <lineage>
        <taxon>unclassified sequences</taxon>
        <taxon>metagenomes</taxon>
        <taxon>ecological metagenomes</taxon>
    </lineage>
</organism>
<protein>
    <recommendedName>
        <fullName evidence="1">Methyltransferase type 11 domain-containing protein</fullName>
    </recommendedName>
</protein>
<dbReference type="PANTHER" id="PTHR42912:SF93">
    <property type="entry name" value="N6-ADENOSINE-METHYLTRANSFERASE TMT1A"/>
    <property type="match status" value="1"/>
</dbReference>
<name>X1HN87_9ZZZZ</name>
<evidence type="ECO:0000259" key="1">
    <source>
        <dbReference type="Pfam" id="PF08241"/>
    </source>
</evidence>
<evidence type="ECO:0000313" key="2">
    <source>
        <dbReference type="EMBL" id="GAH46783.1"/>
    </source>
</evidence>
<proteinExistence type="predicted"/>
<dbReference type="PANTHER" id="PTHR42912">
    <property type="entry name" value="METHYLTRANSFERASE"/>
    <property type="match status" value="1"/>
</dbReference>
<reference evidence="2" key="1">
    <citation type="journal article" date="2014" name="Front. Microbiol.">
        <title>High frequency of phylogenetically diverse reductive dehalogenase-homologous genes in deep subseafloor sedimentary metagenomes.</title>
        <authorList>
            <person name="Kawai M."/>
            <person name="Futagami T."/>
            <person name="Toyoda A."/>
            <person name="Takaki Y."/>
            <person name="Nishi S."/>
            <person name="Hori S."/>
            <person name="Arai W."/>
            <person name="Tsubouchi T."/>
            <person name="Morono Y."/>
            <person name="Uchiyama I."/>
            <person name="Ito T."/>
            <person name="Fujiyama A."/>
            <person name="Inagaki F."/>
            <person name="Takami H."/>
        </authorList>
    </citation>
    <scope>NUCLEOTIDE SEQUENCE</scope>
    <source>
        <strain evidence="2">Expedition CK06-06</strain>
    </source>
</reference>
<dbReference type="InterPro" id="IPR050508">
    <property type="entry name" value="Methyltransf_Superfamily"/>
</dbReference>
<dbReference type="GO" id="GO:0008757">
    <property type="term" value="F:S-adenosylmethionine-dependent methyltransferase activity"/>
    <property type="evidence" value="ECO:0007669"/>
    <property type="project" value="InterPro"/>
</dbReference>
<gene>
    <name evidence="2" type="ORF">S03H2_17491</name>
</gene>
<dbReference type="InterPro" id="IPR013216">
    <property type="entry name" value="Methyltransf_11"/>
</dbReference>
<comment type="caution">
    <text evidence="2">The sequence shown here is derived from an EMBL/GenBank/DDBJ whole genome shotgun (WGS) entry which is preliminary data.</text>
</comment>
<feature type="domain" description="Methyltransferase type 11" evidence="1">
    <location>
        <begin position="36"/>
        <end position="122"/>
    </location>
</feature>
<dbReference type="InterPro" id="IPR029063">
    <property type="entry name" value="SAM-dependent_MTases_sf"/>
</dbReference>
<dbReference type="EMBL" id="BARU01009029">
    <property type="protein sequence ID" value="GAH46783.1"/>
    <property type="molecule type" value="Genomic_DNA"/>
</dbReference>
<sequence>MREWVDRVSDKIKVKYEWFEPEKTVLEQLNSFEDILELGSGKGRYTKLIPRIVGLEYSQYFINYCRDNVKGLFLRGDAFRIPIKDNSFDCVFSSGLIEHFDDPDAIIREHRRVCREGGIVIITVPTKDSPDCRRAVVGQECLRKGEKRDWHYYGRRMGDKELEE</sequence>
<dbReference type="Gene3D" id="3.40.50.150">
    <property type="entry name" value="Vaccinia Virus protein VP39"/>
    <property type="match status" value="1"/>
</dbReference>
<accession>X1HN87</accession>
<dbReference type="Pfam" id="PF08241">
    <property type="entry name" value="Methyltransf_11"/>
    <property type="match status" value="1"/>
</dbReference>
<dbReference type="SUPFAM" id="SSF53335">
    <property type="entry name" value="S-adenosyl-L-methionine-dependent methyltransferases"/>
    <property type="match status" value="1"/>
</dbReference>
<feature type="non-terminal residue" evidence="2">
    <location>
        <position position="164"/>
    </location>
</feature>
<dbReference type="CDD" id="cd02440">
    <property type="entry name" value="AdoMet_MTases"/>
    <property type="match status" value="1"/>
</dbReference>
<dbReference type="AlphaFoldDB" id="X1HN87"/>